<feature type="transmembrane region" description="Helical" evidence="6">
    <location>
        <begin position="507"/>
        <end position="528"/>
    </location>
</feature>
<evidence type="ECO:0000256" key="7">
    <source>
        <dbReference type="SAM" id="SignalP"/>
    </source>
</evidence>
<feature type="region of interest" description="Disordered" evidence="5">
    <location>
        <begin position="687"/>
        <end position="712"/>
    </location>
</feature>
<dbReference type="InterPro" id="IPR036390">
    <property type="entry name" value="WH_DNA-bd_sf"/>
</dbReference>
<name>A0AA88H356_ARTSF</name>
<dbReference type="InterPro" id="IPR000591">
    <property type="entry name" value="DEP_dom"/>
</dbReference>
<dbReference type="Gene3D" id="1.20.1070.10">
    <property type="entry name" value="Rhodopsin 7-helix transmembrane proteins"/>
    <property type="match status" value="1"/>
</dbReference>
<dbReference type="InterPro" id="IPR004776">
    <property type="entry name" value="Mem_transp_PIN-like"/>
</dbReference>
<dbReference type="PROSITE" id="PS50186">
    <property type="entry name" value="DEP"/>
    <property type="match status" value="1"/>
</dbReference>
<feature type="transmembrane region" description="Helical" evidence="6">
    <location>
        <begin position="438"/>
        <end position="458"/>
    </location>
</feature>
<feature type="transmembrane region" description="Helical" evidence="6">
    <location>
        <begin position="163"/>
        <end position="183"/>
    </location>
</feature>
<feature type="transmembrane region" description="Helical" evidence="6">
    <location>
        <begin position="835"/>
        <end position="857"/>
    </location>
</feature>
<evidence type="ECO:0000256" key="4">
    <source>
        <dbReference type="ARBA" id="ARBA00023136"/>
    </source>
</evidence>
<feature type="transmembrane region" description="Helical" evidence="6">
    <location>
        <begin position="607"/>
        <end position="629"/>
    </location>
</feature>
<evidence type="ECO:0000256" key="1">
    <source>
        <dbReference type="ARBA" id="ARBA00004141"/>
    </source>
</evidence>
<comment type="caution">
    <text evidence="9">The sequence shown here is derived from an EMBL/GenBank/DDBJ whole genome shotgun (WGS) entry which is preliminary data.</text>
</comment>
<evidence type="ECO:0000256" key="3">
    <source>
        <dbReference type="ARBA" id="ARBA00022989"/>
    </source>
</evidence>
<keyword evidence="10" id="KW-1185">Reference proteome</keyword>
<evidence type="ECO:0000259" key="8">
    <source>
        <dbReference type="PROSITE" id="PS50186"/>
    </source>
</evidence>
<dbReference type="GO" id="GO:0035556">
    <property type="term" value="P:intracellular signal transduction"/>
    <property type="evidence" value="ECO:0007669"/>
    <property type="project" value="InterPro"/>
</dbReference>
<feature type="transmembrane region" description="Helical" evidence="6">
    <location>
        <begin position="189"/>
        <end position="214"/>
    </location>
</feature>
<dbReference type="Pfam" id="PF03547">
    <property type="entry name" value="Mem_trans"/>
    <property type="match status" value="1"/>
</dbReference>
<accession>A0AA88H356</accession>
<feature type="transmembrane region" description="Helical" evidence="6">
    <location>
        <begin position="540"/>
        <end position="560"/>
    </location>
</feature>
<keyword evidence="4 6" id="KW-0472">Membrane</keyword>
<feature type="transmembrane region" description="Helical" evidence="6">
    <location>
        <begin position="258"/>
        <end position="278"/>
    </location>
</feature>
<feature type="transmembrane region" description="Helical" evidence="6">
    <location>
        <begin position="399"/>
        <end position="418"/>
    </location>
</feature>
<feature type="chain" id="PRO_5041664522" description="DEP domain-containing protein" evidence="7">
    <location>
        <begin position="19"/>
        <end position="1024"/>
    </location>
</feature>
<feature type="transmembrane region" description="Helical" evidence="6">
    <location>
        <begin position="133"/>
        <end position="151"/>
    </location>
</feature>
<dbReference type="InterPro" id="IPR036388">
    <property type="entry name" value="WH-like_DNA-bd_sf"/>
</dbReference>
<feature type="transmembrane region" description="Helical" evidence="6">
    <location>
        <begin position="368"/>
        <end position="387"/>
    </location>
</feature>
<dbReference type="InterPro" id="IPR037368">
    <property type="entry name" value="GPR155_DEP"/>
</dbReference>
<evidence type="ECO:0000256" key="5">
    <source>
        <dbReference type="SAM" id="MobiDB-lite"/>
    </source>
</evidence>
<dbReference type="AlphaFoldDB" id="A0AA88H356"/>
<proteinExistence type="predicted"/>
<feature type="domain" description="DEP" evidence="8">
    <location>
        <begin position="944"/>
        <end position="1012"/>
    </location>
</feature>
<organism evidence="9 10">
    <name type="scientific">Artemia franciscana</name>
    <name type="common">Brine shrimp</name>
    <name type="synonym">Artemia sanfranciscana</name>
    <dbReference type="NCBI Taxonomy" id="6661"/>
    <lineage>
        <taxon>Eukaryota</taxon>
        <taxon>Metazoa</taxon>
        <taxon>Ecdysozoa</taxon>
        <taxon>Arthropoda</taxon>
        <taxon>Crustacea</taxon>
        <taxon>Branchiopoda</taxon>
        <taxon>Anostraca</taxon>
        <taxon>Artemiidae</taxon>
        <taxon>Artemia</taxon>
    </lineage>
</organism>
<dbReference type="InterPro" id="IPR051832">
    <property type="entry name" value="mTOR-Rac_regulators"/>
</dbReference>
<reference evidence="9" key="1">
    <citation type="submission" date="2023-07" db="EMBL/GenBank/DDBJ databases">
        <title>Chromosome-level genome assembly of Artemia franciscana.</title>
        <authorList>
            <person name="Jo E."/>
        </authorList>
    </citation>
    <scope>NUCLEOTIDE SEQUENCE</scope>
    <source>
        <tissue evidence="9">Whole body</tissue>
    </source>
</reference>
<feature type="transmembrane region" description="Helical" evidence="6">
    <location>
        <begin position="649"/>
        <end position="671"/>
    </location>
</feature>
<comment type="subcellular location">
    <subcellularLocation>
        <location evidence="1">Membrane</location>
        <topology evidence="1">Multi-pass membrane protein</topology>
    </subcellularLocation>
</comment>
<keyword evidence="2 6" id="KW-0812">Transmembrane</keyword>
<dbReference type="EMBL" id="JAVRJZ010000088">
    <property type="protein sequence ID" value="KAK2703568.1"/>
    <property type="molecule type" value="Genomic_DNA"/>
</dbReference>
<dbReference type="PANTHER" id="PTHR22829:SF5">
    <property type="entry name" value="INTEGRAL MEMBRANE PROTEIN GPR155"/>
    <property type="match status" value="1"/>
</dbReference>
<feature type="transmembrane region" description="Helical" evidence="6">
    <location>
        <begin position="337"/>
        <end position="356"/>
    </location>
</feature>
<dbReference type="GO" id="GO:0016020">
    <property type="term" value="C:membrane"/>
    <property type="evidence" value="ECO:0007669"/>
    <property type="project" value="UniProtKB-SubCell"/>
</dbReference>
<dbReference type="Pfam" id="PF00610">
    <property type="entry name" value="DEP"/>
    <property type="match status" value="1"/>
</dbReference>
<dbReference type="PANTHER" id="PTHR22829">
    <property type="entry name" value="DEP DOMAIN PROTEIN"/>
    <property type="match status" value="1"/>
</dbReference>
<gene>
    <name evidence="9" type="ORF">QYM36_018030</name>
</gene>
<feature type="transmembrane region" description="Helical" evidence="6">
    <location>
        <begin position="877"/>
        <end position="899"/>
    </location>
</feature>
<dbReference type="SMART" id="SM00049">
    <property type="entry name" value="DEP"/>
    <property type="match status" value="1"/>
</dbReference>
<evidence type="ECO:0000313" key="10">
    <source>
        <dbReference type="Proteomes" id="UP001187531"/>
    </source>
</evidence>
<dbReference type="Gene3D" id="1.10.10.10">
    <property type="entry name" value="Winged helix-like DNA-binding domain superfamily/Winged helix DNA-binding domain"/>
    <property type="match status" value="1"/>
</dbReference>
<sequence length="1024" mass="115148">MPSFGLFFVLLIASSATSYYVEDNQDGNLAELTDAEWKIENLQHNLTEKDVRVEAYVAMCQTAFHYGVFAVFDIPRPCLRPLQRHERSREVFLPPAAINVDVVEMFAQEENMTLLDASNRNDANLSDVELDKLYPAIIECFIVILLGFIAGKMNVFSDTESRGISTFCGNFALPSLIFMSMATLDFSTINWTFLLAILVSKILVFVFVSVITLLVTKPHHLGKAGLYSIFCTQSNDFALGYPIVTALYQQTHPDFPNYLYLVAPISLVILNPIGFFMMEMQKKRDKEEDSNCSHEHTRLLTENLSSSLPPLPTLTSPPHVPTSASTVTVFFTIMKNVFLSPIVLMTILGIIGNFAFQKSLPVVLEGVLKVLGSSFSASALFVLGLRMVGNNTKLKCSNLVTPCVLVAVKCMIMPLVMREAVVQLSKSGIGNASDSADLANYGFLYGTFPTAPSVFVFATQYNLVPEMIAGALVASTFLAAPFMFVSAKMITVTALSPINYIADLDAFLFDVAIVGVFCTAWVGGLFLLTRKFKKIPHYFTLCLVISQFIACTGVLLWSVLDTKIWQVYIQFSFIATGVFSARIFTALLAVSIFLLRTRGLREAMKWRVRFAVIGWGLPLIVTVVLLGAVGKETDNAGSKDDPNFQYGRTQAIVASTILAICFLITTISLILQQRYGHHLLTDDQWDEVDSDRGSSIRMPADEESDVPSTRTSVVSLPRYDGLEEDGSRKTTRDSRAMSGADVVTDFSVGEEAYINYDDLNTFYGGDESVEVRNSNGEYEIERSEIQSLFSPISDISSKSQRHKFQRRQPSLEFMEDPELRIVRDRDDEFQILRHVILLLLLCISMFVGLALCLWKLVMEEVTGIYLELLFLDGVLNFGQGFLVFIIFGLDTKLVIIPCLRRWRRWWYGGSRLASVPWDQLPTETRIVCEQFCTFHIEKCRRDLVRDRRWRLQWYTSVFLGPELVDWLIMVGLARDRAEAVRYGKHLLTGGIISHINQEHSFLDQPLFYKFNVEYANAEVHAEVE</sequence>
<feature type="transmembrane region" description="Helical" evidence="6">
    <location>
        <begin position="226"/>
        <end position="246"/>
    </location>
</feature>
<dbReference type="Pfam" id="PF05462">
    <property type="entry name" value="Dicty_CAR"/>
    <property type="match status" value="1"/>
</dbReference>
<dbReference type="SUPFAM" id="SSF46785">
    <property type="entry name" value="Winged helix' DNA-binding domain"/>
    <property type="match status" value="1"/>
</dbReference>
<feature type="transmembrane region" description="Helical" evidence="6">
    <location>
        <begin position="572"/>
        <end position="595"/>
    </location>
</feature>
<evidence type="ECO:0000256" key="2">
    <source>
        <dbReference type="ARBA" id="ARBA00022692"/>
    </source>
</evidence>
<keyword evidence="3 6" id="KW-1133">Transmembrane helix</keyword>
<keyword evidence="7" id="KW-0732">Signal</keyword>
<dbReference type="GO" id="GO:0030514">
    <property type="term" value="P:negative regulation of BMP signaling pathway"/>
    <property type="evidence" value="ECO:0007669"/>
    <property type="project" value="TreeGrafter"/>
</dbReference>
<feature type="signal peptide" evidence="7">
    <location>
        <begin position="1"/>
        <end position="18"/>
    </location>
</feature>
<feature type="transmembrane region" description="Helical" evidence="6">
    <location>
        <begin position="467"/>
        <end position="487"/>
    </location>
</feature>
<dbReference type="CDD" id="cd04443">
    <property type="entry name" value="DEP_GPR155"/>
    <property type="match status" value="1"/>
</dbReference>
<evidence type="ECO:0000256" key="6">
    <source>
        <dbReference type="SAM" id="Phobius"/>
    </source>
</evidence>
<protein>
    <recommendedName>
        <fullName evidence="8">DEP domain-containing protein</fullName>
    </recommendedName>
</protein>
<dbReference type="Proteomes" id="UP001187531">
    <property type="component" value="Unassembled WGS sequence"/>
</dbReference>
<dbReference type="GO" id="GO:0055085">
    <property type="term" value="P:transmembrane transport"/>
    <property type="evidence" value="ECO:0007669"/>
    <property type="project" value="InterPro"/>
</dbReference>
<evidence type="ECO:0000313" key="9">
    <source>
        <dbReference type="EMBL" id="KAK2703568.1"/>
    </source>
</evidence>